<comment type="caution">
    <text evidence="3">The sequence shown here is derived from an EMBL/GenBank/DDBJ whole genome shotgun (WGS) entry which is preliminary data.</text>
</comment>
<keyword evidence="4" id="KW-1185">Reference proteome</keyword>
<dbReference type="PANTHER" id="PTHR12941:SF10">
    <property type="entry name" value="ER MEMBRANE PROTEIN COMPLEX SUBUNIT 8_9 HOMOLOG"/>
    <property type="match status" value="1"/>
</dbReference>
<dbReference type="InterPro" id="IPR037518">
    <property type="entry name" value="MPN"/>
</dbReference>
<evidence type="ECO:0000313" key="3">
    <source>
        <dbReference type="EMBL" id="CAD6945884.1"/>
    </source>
</evidence>
<reference evidence="3" key="1">
    <citation type="submission" date="2020-10" db="EMBL/GenBank/DDBJ databases">
        <authorList>
            <person name="Sedaghatjoo S."/>
        </authorList>
    </citation>
    <scope>NUCLEOTIDE SEQUENCE</scope>
    <source>
        <strain evidence="3">AZH3</strain>
    </source>
</reference>
<protein>
    <recommendedName>
        <fullName evidence="2">MPN domain-containing protein</fullName>
    </recommendedName>
</protein>
<dbReference type="EMBL" id="CAJHJG010004917">
    <property type="protein sequence ID" value="CAD6945884.1"/>
    <property type="molecule type" value="Genomic_DNA"/>
</dbReference>
<dbReference type="InterPro" id="IPR005366">
    <property type="entry name" value="EMC8/9"/>
</dbReference>
<evidence type="ECO:0000256" key="1">
    <source>
        <dbReference type="ARBA" id="ARBA00007461"/>
    </source>
</evidence>
<dbReference type="Proteomes" id="UP000836402">
    <property type="component" value="Unassembled WGS sequence"/>
</dbReference>
<evidence type="ECO:0000259" key="2">
    <source>
        <dbReference type="PROSITE" id="PS50249"/>
    </source>
</evidence>
<evidence type="ECO:0000313" key="4">
    <source>
        <dbReference type="Proteomes" id="UP000836402"/>
    </source>
</evidence>
<proteinExistence type="inferred from homology"/>
<feature type="domain" description="MPN" evidence="2">
    <location>
        <begin position="19"/>
        <end position="170"/>
    </location>
</feature>
<gene>
    <name evidence="3" type="ORF">JKIAZH3_G9633</name>
</gene>
<accession>A0ABN7J7A9</accession>
<comment type="similarity">
    <text evidence="1">Belongs to the EMC8/EMC9 family.</text>
</comment>
<dbReference type="PANTHER" id="PTHR12941">
    <property type="entry name" value="ER MEMBRANE PROTEIN COMPLEX"/>
    <property type="match status" value="1"/>
</dbReference>
<organism evidence="3 4">
    <name type="scientific">Tilletia caries</name>
    <name type="common">wheat bunt fungus</name>
    <dbReference type="NCBI Taxonomy" id="13290"/>
    <lineage>
        <taxon>Eukaryota</taxon>
        <taxon>Fungi</taxon>
        <taxon>Dikarya</taxon>
        <taxon>Basidiomycota</taxon>
        <taxon>Ustilaginomycotina</taxon>
        <taxon>Exobasidiomycetes</taxon>
        <taxon>Tilletiales</taxon>
        <taxon>Tilletiaceae</taxon>
        <taxon>Tilletia</taxon>
    </lineage>
</organism>
<sequence length="230" mass="23696">MSMTTRSTDFKMPSAAASITINPQAYAKVVLHAAKYPASTVRGLLVGRRSSESSSHSFEVVDAIPLVHSWTDLAPATELGCALAQAHLSSANAGGASAGAQIIGLYEAPAVMGDRELSRAGTKLARKIASIGGSSSPAGAIVLLVNNSLLLSPSSGHALLPFLLSAQENLANAEAQSLPSSSTVLSDEAATIAAVSTAVQNGLAEKLYDFDDHLTDTRQDWLSNSVPLVI</sequence>
<name>A0ABN7J7A9_9BASI</name>
<dbReference type="Pfam" id="PF03665">
    <property type="entry name" value="UPF0172"/>
    <property type="match status" value="1"/>
</dbReference>
<dbReference type="PROSITE" id="PS50249">
    <property type="entry name" value="MPN"/>
    <property type="match status" value="1"/>
</dbReference>
<dbReference type="CDD" id="cd08060">
    <property type="entry name" value="MPN_UPF0172"/>
    <property type="match status" value="1"/>
</dbReference>